<evidence type="ECO:0000256" key="12">
    <source>
        <dbReference type="ARBA" id="ARBA00023186"/>
    </source>
</evidence>
<reference evidence="22" key="2">
    <citation type="submission" date="2020-04" db="EMBL/GenBank/DDBJ databases">
        <authorList>
            <consortium name="NCBI Genome Project"/>
        </authorList>
    </citation>
    <scope>NUCLEOTIDE SEQUENCE</scope>
    <source>
        <strain evidence="22">CBS 304.34</strain>
    </source>
</reference>
<dbReference type="EMBL" id="MU003709">
    <property type="protein sequence ID" value="KAF2805429.1"/>
    <property type="molecule type" value="Genomic_DNA"/>
</dbReference>
<feature type="compositionally biased region" description="Polar residues" evidence="16">
    <location>
        <begin position="1351"/>
        <end position="1364"/>
    </location>
</feature>
<evidence type="ECO:0000313" key="21">
    <source>
        <dbReference type="Proteomes" id="UP000504636"/>
    </source>
</evidence>
<feature type="compositionally biased region" description="Polar residues" evidence="16">
    <location>
        <begin position="1470"/>
        <end position="1489"/>
    </location>
</feature>
<dbReference type="InterPro" id="IPR008971">
    <property type="entry name" value="HSP40/DnaJ_pept-bd"/>
</dbReference>
<evidence type="ECO:0000259" key="17">
    <source>
        <dbReference type="PROSITE" id="PS50076"/>
    </source>
</evidence>
<evidence type="ECO:0000259" key="18">
    <source>
        <dbReference type="PROSITE" id="PS51180"/>
    </source>
</evidence>
<evidence type="ECO:0000256" key="11">
    <source>
        <dbReference type="ARBA" id="ARBA00023128"/>
    </source>
</evidence>
<dbReference type="GO" id="GO:0043328">
    <property type="term" value="P:protein transport to vacuole involved in ubiquitin-dependent protein catabolic process via the multivesicular body sorting pathway"/>
    <property type="evidence" value="ECO:0007669"/>
    <property type="project" value="TreeGrafter"/>
</dbReference>
<dbReference type="PROSITE" id="PS51180">
    <property type="entry name" value="BRO1"/>
    <property type="match status" value="1"/>
</dbReference>
<sequence length="1558" mass="169992">MSFAAPAVSITAALPGRLACATRACHRPIYAASTHKWQPQKRAPQIRSFHSTHPRLASPSDPYSTLGVNKSASASDIKKAYYGLAKKYHPDTNKDPGAKDKFAAAQSAYEVLSDPKKREAFDAYGPAAFDQNGGFNPHAGQGGPGPGNPFSGFGGFGGGGAQGGFGGAQGFGDINFEDLFSAFGGAQGGRRGGKKARGSPFQEEVLVGDNIEVQTNISFMDAANGTNKTITITPLVKCGTCTGSGLKQGAKRTECKSCGGTGTRVHVMGGFQMASTCTTCGGAGVTVPRGAECKTCHGDGAVRERKTVTVEIPGGVEDGMRLRVNGEGDAPLTGQSPSSNPHAANGDLYVFIRVASDPKFKRNGSDILYTAAVPLTTAILGGEIPVPTLDGEVKIKVPTGAGTGDKITLAGMGMKQLGGRRNQKGDLRVEFKVQMPKYLSVNQRTILEMLADEMGDKSAHRIMNLGSFSQASENVKKDVKSAMGESHKNEGILKSVWHGLTGQHKSLDAEDDAKPATNEKKKDEKAKDDEEGPKKASRTGSGTMTPMISVPLKQTNEIDWITPLKAYIRQTYGDDPERYSEECATLNRLRQDMRGAGKDSAAGRDLLYRYYGQLELLDLRFPVDENHIKISFTWFDAFTHKPTSQYSLAYEKASIIFNISAVLSCHAALQNRHEDTGLKTAYHSFQASAGMFTYINENFLHAPSTDLSRETVKTLIAIMLAQGQEVFLEKQISDGKKVGLLAKLASQAAYLYGQAQEGTQDNVTRAVFEKVWLLVTQVKFNYMSSLAQYYQALADNDANAHGVSICRLTVSESHAREANRTANAFPTSVPTNSNLTSETGIFLADMTRKHLQNIQEKIAEFTKDNDFIYHQGVPTEASLSQIPKLPAAKAIPVSELYQGQDIQRIIGPDIFNKIVPMAVTESASLYDEEKAKLIRAESEKVEIANDEMAASLDYLKLPDSLNILKGGMDQEMMVDDEFRKWCEDLAGHAPFTNAFDQLSTDKSEITAMLDHSMKQLDMEESVCEKMRSKYGPEWTQQPSSRLTATLRSDIKNYRGAIDEASTSDAQLYSTFRQCESDFDEMRSAGETDEADVLYQRAMIKAGASRGKGKGASPSSAENLIDDDFEGGPSVAEQISHVEDLLRKLNLIKKERAQVLKDLKDKVHSDDISNLLILNKKSISNQETQVFKAELEKFRPHQNRLLQANHKQTSLMKELTRTYSDLLQDKRVRSEQTKYEAFSRQRSSVMTKYRKVYQSFNDLIAGLLRAQGFYSEMKETVESLQKNVDTFVNNRRSEGGQLLTKIESARSSGAGAQADREQERLKELMERMSMEPPSSSPSNGAPKPKQHRPPAIQTSLQPKNSTGFAQSAHPHYNPAASPPITPRYPLTALPGGHQQQQQQQQQQQNQYMSPQSSYQQPQNNGFQPPPPQHRESYPRNEPYNPNAYGPVSPPAHQQYFSPPPPNPYGGPQSSAYPSATTPNPHQQTHGQSQYGAAIPPGYVPPPPPPGPPPSQSQDFGGFGASGGNYPSGPGGYAHDPRRPPQGGQGSQGQDPWAGLGKWA</sequence>
<keyword evidence="21" id="KW-1185">Reference proteome</keyword>
<dbReference type="InterPro" id="IPR036869">
    <property type="entry name" value="J_dom_sf"/>
</dbReference>
<dbReference type="CDD" id="cd10747">
    <property type="entry name" value="DnaJ_C"/>
    <property type="match status" value="1"/>
</dbReference>
<dbReference type="Pfam" id="PF13949">
    <property type="entry name" value="ALIX_LYPXL_bnd"/>
    <property type="match status" value="1"/>
</dbReference>
<reference evidence="20 22" key="1">
    <citation type="journal article" date="2020" name="Stud. Mycol.">
        <title>101 Dothideomycetes genomes: a test case for predicting lifestyles and emergence of pathogens.</title>
        <authorList>
            <person name="Haridas S."/>
            <person name="Albert R."/>
            <person name="Binder M."/>
            <person name="Bloem J."/>
            <person name="Labutti K."/>
            <person name="Salamov A."/>
            <person name="Andreopoulos B."/>
            <person name="Baker S."/>
            <person name="Barry K."/>
            <person name="Bills G."/>
            <person name="Bluhm B."/>
            <person name="Cannon C."/>
            <person name="Castanera R."/>
            <person name="Culley D."/>
            <person name="Daum C."/>
            <person name="Ezra D."/>
            <person name="Gonzalez J."/>
            <person name="Henrissat B."/>
            <person name="Kuo A."/>
            <person name="Liang C."/>
            <person name="Lipzen A."/>
            <person name="Lutzoni F."/>
            <person name="Magnuson J."/>
            <person name="Mondo S."/>
            <person name="Nolan M."/>
            <person name="Ohm R."/>
            <person name="Pangilinan J."/>
            <person name="Park H.-J."/>
            <person name="Ramirez L."/>
            <person name="Alfaro M."/>
            <person name="Sun H."/>
            <person name="Tritt A."/>
            <person name="Yoshinaga Y."/>
            <person name="Zwiers L.-H."/>
            <person name="Turgeon B."/>
            <person name="Goodwin S."/>
            <person name="Spatafora J."/>
            <person name="Crous P."/>
            <person name="Grigoriev I."/>
        </authorList>
    </citation>
    <scope>NUCLEOTIDE SEQUENCE</scope>
    <source>
        <strain evidence="20 22">CBS 304.34</strain>
    </source>
</reference>
<dbReference type="SMART" id="SM00271">
    <property type="entry name" value="DnaJ"/>
    <property type="match status" value="1"/>
</dbReference>
<dbReference type="GO" id="GO:0005739">
    <property type="term" value="C:mitochondrion"/>
    <property type="evidence" value="ECO:0007669"/>
    <property type="project" value="UniProtKB-SubCell"/>
</dbReference>
<feature type="compositionally biased region" description="Low complexity" evidence="16">
    <location>
        <begin position="1393"/>
        <end position="1421"/>
    </location>
</feature>
<keyword evidence="7" id="KW-0967">Endosome</keyword>
<evidence type="ECO:0000256" key="4">
    <source>
        <dbReference type="ARBA" id="ARBA00022490"/>
    </source>
</evidence>
<dbReference type="Gene3D" id="2.60.260.20">
    <property type="entry name" value="Urease metallochaperone UreE, N-terminal domain"/>
    <property type="match status" value="2"/>
</dbReference>
<dbReference type="CDD" id="cd10719">
    <property type="entry name" value="DnaJ_zf"/>
    <property type="match status" value="1"/>
</dbReference>
<evidence type="ECO:0000256" key="1">
    <source>
        <dbReference type="ARBA" id="ARBA00004173"/>
    </source>
</evidence>
<feature type="domain" description="CR-type" evidence="19">
    <location>
        <begin position="225"/>
        <end position="305"/>
    </location>
</feature>
<evidence type="ECO:0000256" key="10">
    <source>
        <dbReference type="ARBA" id="ARBA00022946"/>
    </source>
</evidence>
<dbReference type="PROSITE" id="PS50076">
    <property type="entry name" value="DNAJ_2"/>
    <property type="match status" value="1"/>
</dbReference>
<evidence type="ECO:0000256" key="16">
    <source>
        <dbReference type="SAM" id="MobiDB-lite"/>
    </source>
</evidence>
<dbReference type="SUPFAM" id="SSF57938">
    <property type="entry name" value="DnaJ/Hsp40 cysteine-rich domain"/>
    <property type="match status" value="1"/>
</dbReference>
<dbReference type="SUPFAM" id="SSF49493">
    <property type="entry name" value="HSP40/DnaJ peptide-binding domain"/>
    <property type="match status" value="2"/>
</dbReference>
<dbReference type="Pfam" id="PF01556">
    <property type="entry name" value="DnaJ_C"/>
    <property type="match status" value="1"/>
</dbReference>
<dbReference type="HAMAP" id="MF_01152">
    <property type="entry name" value="DnaJ"/>
    <property type="match status" value="1"/>
</dbReference>
<dbReference type="Pfam" id="PF00226">
    <property type="entry name" value="DnaJ"/>
    <property type="match status" value="1"/>
</dbReference>
<dbReference type="Gene3D" id="1.25.40.280">
    <property type="entry name" value="alix/aip1 like domains"/>
    <property type="match status" value="1"/>
</dbReference>
<dbReference type="PANTHER" id="PTHR23030">
    <property type="entry name" value="PCD6 INTERACTING PROTEIN-RELATED"/>
    <property type="match status" value="1"/>
</dbReference>
<feature type="compositionally biased region" description="Basic and acidic residues" evidence="16">
    <location>
        <begin position="505"/>
        <end position="534"/>
    </location>
</feature>
<evidence type="ECO:0000256" key="13">
    <source>
        <dbReference type="ARBA" id="ARBA00041284"/>
    </source>
</evidence>
<dbReference type="SUPFAM" id="SSF46565">
    <property type="entry name" value="Chaperone J-domain"/>
    <property type="match status" value="1"/>
</dbReference>
<dbReference type="FunFam" id="1.10.287.110:FF:000053">
    <property type="entry name" value="Putative Mitochondrial DnaJ chaperone"/>
    <property type="match status" value="1"/>
</dbReference>
<keyword evidence="9 15" id="KW-0862">Zinc</keyword>
<dbReference type="GO" id="GO:0005524">
    <property type="term" value="F:ATP binding"/>
    <property type="evidence" value="ECO:0007669"/>
    <property type="project" value="InterPro"/>
</dbReference>
<keyword evidence="4" id="KW-0963">Cytoplasm</keyword>
<feature type="domain" description="J" evidence="17">
    <location>
        <begin position="61"/>
        <end position="125"/>
    </location>
</feature>
<evidence type="ECO:0000256" key="5">
    <source>
        <dbReference type="ARBA" id="ARBA00022723"/>
    </source>
</evidence>
<dbReference type="GeneID" id="54465406"/>
<feature type="compositionally biased region" description="Polar residues" evidence="16">
    <location>
        <begin position="538"/>
        <end position="547"/>
    </location>
</feature>
<dbReference type="PANTHER" id="PTHR23030:SF30">
    <property type="entry name" value="TYROSINE-PROTEIN PHOSPHATASE NON-RECEPTOR TYPE 23"/>
    <property type="match status" value="1"/>
</dbReference>
<dbReference type="GO" id="GO:0031072">
    <property type="term" value="F:heat shock protein binding"/>
    <property type="evidence" value="ECO:0007669"/>
    <property type="project" value="InterPro"/>
</dbReference>
<feature type="compositionally biased region" description="Basic and acidic residues" evidence="16">
    <location>
        <begin position="1313"/>
        <end position="1328"/>
    </location>
</feature>
<dbReference type="Gene3D" id="1.20.140.50">
    <property type="entry name" value="alix/aip1 like domains"/>
    <property type="match status" value="1"/>
</dbReference>
<dbReference type="Gene3D" id="1.10.287.110">
    <property type="entry name" value="DnaJ domain"/>
    <property type="match status" value="1"/>
</dbReference>
<feature type="region of interest" description="Disordered" evidence="16">
    <location>
        <begin position="1297"/>
        <end position="1558"/>
    </location>
</feature>
<evidence type="ECO:0000313" key="20">
    <source>
        <dbReference type="EMBL" id="KAF2805429.1"/>
    </source>
</evidence>
<evidence type="ECO:0000256" key="7">
    <source>
        <dbReference type="ARBA" id="ARBA00022753"/>
    </source>
</evidence>
<reference evidence="22" key="3">
    <citation type="submission" date="2025-04" db="UniProtKB">
        <authorList>
            <consortium name="RefSeq"/>
        </authorList>
    </citation>
    <scope>IDENTIFICATION</scope>
    <source>
        <strain evidence="22">CBS 304.34</strain>
    </source>
</reference>
<dbReference type="InterPro" id="IPR012724">
    <property type="entry name" value="DnaJ"/>
</dbReference>
<dbReference type="InterPro" id="IPR038499">
    <property type="entry name" value="BRO1_sf"/>
</dbReference>
<name>A0A6A6Y9X6_9PEZI</name>
<comment type="subcellular location">
    <subcellularLocation>
        <location evidence="3">Cytoplasm</location>
    </subcellularLocation>
    <subcellularLocation>
        <location evidence="2">Endosome</location>
    </subcellularLocation>
    <subcellularLocation>
        <location evidence="1">Mitochondrion</location>
    </subcellularLocation>
</comment>
<dbReference type="Proteomes" id="UP000504636">
    <property type="component" value="Unplaced"/>
</dbReference>
<evidence type="ECO:0000256" key="15">
    <source>
        <dbReference type="PROSITE-ProRule" id="PRU00546"/>
    </source>
</evidence>
<dbReference type="GO" id="GO:0006457">
    <property type="term" value="P:protein folding"/>
    <property type="evidence" value="ECO:0007669"/>
    <property type="project" value="InterPro"/>
</dbReference>
<dbReference type="FunFam" id="2.10.230.10:FF:000001">
    <property type="entry name" value="DnaJ subfamily A member 2"/>
    <property type="match status" value="1"/>
</dbReference>
<proteinExistence type="inferred from homology"/>
<protein>
    <recommendedName>
        <fullName evidence="14">DnaJ homolog 1, mitochondrial</fullName>
    </recommendedName>
    <alternativeName>
        <fullName evidence="13">BRO domain-containing protein 1</fullName>
    </alternativeName>
</protein>
<gene>
    <name evidence="20 22" type="ORF">BDZ99DRAFT_511001</name>
</gene>
<dbReference type="CDD" id="cd06257">
    <property type="entry name" value="DnaJ"/>
    <property type="match status" value="1"/>
</dbReference>
<dbReference type="GO" id="GO:0008270">
    <property type="term" value="F:zinc ion binding"/>
    <property type="evidence" value="ECO:0007669"/>
    <property type="project" value="UniProtKB-KW"/>
</dbReference>
<evidence type="ECO:0000259" key="19">
    <source>
        <dbReference type="PROSITE" id="PS51188"/>
    </source>
</evidence>
<dbReference type="CDD" id="cd09237">
    <property type="entry name" value="V_ScBro1_like"/>
    <property type="match status" value="1"/>
</dbReference>
<dbReference type="Gene3D" id="1.20.120.560">
    <property type="entry name" value="alix/aip1 in complex with the ypdl late domain"/>
    <property type="match status" value="1"/>
</dbReference>
<keyword evidence="10" id="KW-0809">Transit peptide</keyword>
<keyword evidence="6" id="KW-0677">Repeat</keyword>
<feature type="domain" description="BRO1" evidence="18">
    <location>
        <begin position="546"/>
        <end position="948"/>
    </location>
</feature>
<dbReference type="InterPro" id="IPR036410">
    <property type="entry name" value="HSP_DnaJ_Cys-rich_dom_sf"/>
</dbReference>
<evidence type="ECO:0000256" key="6">
    <source>
        <dbReference type="ARBA" id="ARBA00022737"/>
    </source>
</evidence>
<organism evidence="20">
    <name type="scientific">Mytilinidion resinicola</name>
    <dbReference type="NCBI Taxonomy" id="574789"/>
    <lineage>
        <taxon>Eukaryota</taxon>
        <taxon>Fungi</taxon>
        <taxon>Dikarya</taxon>
        <taxon>Ascomycota</taxon>
        <taxon>Pezizomycotina</taxon>
        <taxon>Dothideomycetes</taxon>
        <taxon>Pleosporomycetidae</taxon>
        <taxon>Mytilinidiales</taxon>
        <taxon>Mytilinidiaceae</taxon>
        <taxon>Mytilinidion</taxon>
    </lineage>
</organism>
<dbReference type="InterPro" id="IPR002939">
    <property type="entry name" value="DnaJ_C"/>
</dbReference>
<dbReference type="Gene3D" id="2.10.230.10">
    <property type="entry name" value="Heat shock protein DnaJ, cysteine-rich domain"/>
    <property type="match status" value="1"/>
</dbReference>
<evidence type="ECO:0000256" key="9">
    <source>
        <dbReference type="ARBA" id="ARBA00022833"/>
    </source>
</evidence>
<dbReference type="InterPro" id="IPR001623">
    <property type="entry name" value="DnaJ_domain"/>
</dbReference>
<dbReference type="PRINTS" id="PR00625">
    <property type="entry name" value="JDOMAIN"/>
</dbReference>
<dbReference type="GO" id="GO:0005768">
    <property type="term" value="C:endosome"/>
    <property type="evidence" value="ECO:0007669"/>
    <property type="project" value="UniProtKB-SubCell"/>
</dbReference>
<feature type="zinc finger region" description="CR-type" evidence="15">
    <location>
        <begin position="225"/>
        <end position="305"/>
    </location>
</feature>
<dbReference type="CDD" id="cd09242">
    <property type="entry name" value="BRO1_ScBro1_like"/>
    <property type="match status" value="1"/>
</dbReference>
<dbReference type="InterPro" id="IPR004328">
    <property type="entry name" value="BRO1_dom"/>
</dbReference>
<evidence type="ECO:0000256" key="14">
    <source>
        <dbReference type="ARBA" id="ARBA00072890"/>
    </source>
</evidence>
<accession>A0A6A6Y9X6</accession>
<evidence type="ECO:0000256" key="2">
    <source>
        <dbReference type="ARBA" id="ARBA00004177"/>
    </source>
</evidence>
<evidence type="ECO:0000256" key="8">
    <source>
        <dbReference type="ARBA" id="ARBA00022771"/>
    </source>
</evidence>
<keyword evidence="5 15" id="KW-0479">Metal-binding</keyword>
<evidence type="ECO:0000313" key="22">
    <source>
        <dbReference type="RefSeq" id="XP_033572393.1"/>
    </source>
</evidence>
<evidence type="ECO:0000256" key="3">
    <source>
        <dbReference type="ARBA" id="ARBA00004496"/>
    </source>
</evidence>
<keyword evidence="8 15" id="KW-0863">Zinc-finger</keyword>
<dbReference type="OrthoDB" id="2141925at2759"/>
<dbReference type="SMART" id="SM01041">
    <property type="entry name" value="BRO1"/>
    <property type="match status" value="1"/>
</dbReference>
<dbReference type="RefSeq" id="XP_033572393.1">
    <property type="nucleotide sequence ID" value="XM_033724513.1"/>
</dbReference>
<dbReference type="GO" id="GO:0051082">
    <property type="term" value="F:unfolded protein binding"/>
    <property type="evidence" value="ECO:0007669"/>
    <property type="project" value="InterPro"/>
</dbReference>
<dbReference type="FunFam" id="2.60.260.20:FF:000005">
    <property type="entry name" value="Chaperone protein dnaJ 1, mitochondrial"/>
    <property type="match status" value="1"/>
</dbReference>
<dbReference type="InterPro" id="IPR025304">
    <property type="entry name" value="ALIX_V_dom"/>
</dbReference>
<dbReference type="PROSITE" id="PS51188">
    <property type="entry name" value="ZF_CR"/>
    <property type="match status" value="1"/>
</dbReference>
<dbReference type="PROSITE" id="PS00636">
    <property type="entry name" value="DNAJ_1"/>
    <property type="match status" value="1"/>
</dbReference>
<dbReference type="InterPro" id="IPR001305">
    <property type="entry name" value="HSP_DnaJ_Cys-rich_dom"/>
</dbReference>
<dbReference type="Pfam" id="PF00684">
    <property type="entry name" value="DnaJ_CXXCXGXG"/>
    <property type="match status" value="1"/>
</dbReference>
<dbReference type="GO" id="GO:0009408">
    <property type="term" value="P:response to heat"/>
    <property type="evidence" value="ECO:0007669"/>
    <property type="project" value="InterPro"/>
</dbReference>
<dbReference type="InterPro" id="IPR018253">
    <property type="entry name" value="DnaJ_domain_CS"/>
</dbReference>
<feature type="compositionally biased region" description="Pro residues" evidence="16">
    <location>
        <begin position="1496"/>
        <end position="1509"/>
    </location>
</feature>
<keyword evidence="12" id="KW-0143">Chaperone</keyword>
<dbReference type="Pfam" id="PF03097">
    <property type="entry name" value="BRO1"/>
    <property type="match status" value="1"/>
</dbReference>
<feature type="region of interest" description="Disordered" evidence="16">
    <location>
        <begin position="504"/>
        <end position="547"/>
    </location>
</feature>
<keyword evidence="11" id="KW-0496">Mitochondrion</keyword>